<proteinExistence type="predicted"/>
<dbReference type="AlphaFoldDB" id="A0A0B7G4G5"/>
<reference evidence="1 2" key="1">
    <citation type="submission" date="2014-11" db="EMBL/GenBank/DDBJ databases">
        <authorList>
            <person name="Wibberg Daniel"/>
        </authorList>
    </citation>
    <scope>NUCLEOTIDE SEQUENCE [LARGE SCALE GENOMIC DNA]</scope>
    <source>
        <strain evidence="1">Rhizoctonia solani AG1-IB 7/3/14</strain>
    </source>
</reference>
<evidence type="ECO:0000313" key="1">
    <source>
        <dbReference type="EMBL" id="CEL64004.1"/>
    </source>
</evidence>
<dbReference type="STRING" id="1108050.A0A0B7G4G5"/>
<sequence length="466" mass="52541">MEEELYDDPELELEYELIVEIVDSDEDCEEETPDLLSVGVVSQPVNDTWNAPYIPPSSTYCRFRLASKQTLQLQRYDSPGYFSSCVRLSKPGELIEHYIDSAGLRAGINAISFGGIKNPFYNPPNTGVRVWTIDHNKKCASIKSRTPRYFGYKFWQEVASDCDTFYPPTHNNYIMARFLNNIQCRGLKLIGQAACGFHLTDEQLGECVKDVCYDGSNLDVSVDWIGRGIIFLPNNDYEELGTHPLGFFKLFINKTDSALLFHNDYDDLVLKNPRTVRAAVRKVRATRAQLQNKVDSVTDRVPYDLTKAHEWSTITNLTIEKLNKVVGKKRPASQQAVMYGHSATEVADIFDWDGIDPKTGLPRPMPDGMKHRAEWLHRSAFSFGGLGLKELRIGSSQQVKNLIFGSVEANTTMIRPETTMKRLSLKINENLGSKYEAVLGMITTSLEPVVNNERRSILPGTNSAYG</sequence>
<gene>
    <name evidence="1" type="ORF">RSOLAG1IB_10987</name>
</gene>
<organism evidence="1 2">
    <name type="scientific">Thanatephorus cucumeris (strain AG1-IB / isolate 7/3/14)</name>
    <name type="common">Lettuce bottom rot fungus</name>
    <name type="synonym">Rhizoctonia solani</name>
    <dbReference type="NCBI Taxonomy" id="1108050"/>
    <lineage>
        <taxon>Eukaryota</taxon>
        <taxon>Fungi</taxon>
        <taxon>Dikarya</taxon>
        <taxon>Basidiomycota</taxon>
        <taxon>Agaricomycotina</taxon>
        <taxon>Agaricomycetes</taxon>
        <taxon>Cantharellales</taxon>
        <taxon>Ceratobasidiaceae</taxon>
        <taxon>Rhizoctonia</taxon>
        <taxon>Rhizoctonia solani AG-1</taxon>
    </lineage>
</organism>
<evidence type="ECO:0000313" key="2">
    <source>
        <dbReference type="Proteomes" id="UP000059188"/>
    </source>
</evidence>
<accession>A0A0B7G4G5</accession>
<name>A0A0B7G4G5_THACB</name>
<protein>
    <submittedName>
        <fullName evidence="1">Uncharacterized protein</fullName>
    </submittedName>
</protein>
<dbReference type="OrthoDB" id="3219467at2759"/>
<dbReference type="Proteomes" id="UP000059188">
    <property type="component" value="Unassembled WGS sequence"/>
</dbReference>
<dbReference type="EMBL" id="LN679193">
    <property type="protein sequence ID" value="CEL64004.1"/>
    <property type="molecule type" value="Genomic_DNA"/>
</dbReference>
<keyword evidence="2" id="KW-1185">Reference proteome</keyword>